<feature type="region of interest" description="Disordered" evidence="1">
    <location>
        <begin position="1"/>
        <end position="29"/>
    </location>
</feature>
<organism evidence="2 3">
    <name type="scientific">Paramecium octaurelia</name>
    <dbReference type="NCBI Taxonomy" id="43137"/>
    <lineage>
        <taxon>Eukaryota</taxon>
        <taxon>Sar</taxon>
        <taxon>Alveolata</taxon>
        <taxon>Ciliophora</taxon>
        <taxon>Intramacronucleata</taxon>
        <taxon>Oligohymenophorea</taxon>
        <taxon>Peniculida</taxon>
        <taxon>Parameciidae</taxon>
        <taxon>Paramecium</taxon>
    </lineage>
</organism>
<reference evidence="2" key="1">
    <citation type="submission" date="2021-01" db="EMBL/GenBank/DDBJ databases">
        <authorList>
            <consortium name="Genoscope - CEA"/>
            <person name="William W."/>
        </authorList>
    </citation>
    <scope>NUCLEOTIDE SEQUENCE</scope>
</reference>
<protein>
    <submittedName>
        <fullName evidence="2">Uncharacterized protein</fullName>
    </submittedName>
</protein>
<keyword evidence="3" id="KW-1185">Reference proteome</keyword>
<dbReference type="EMBL" id="CAJJDP010000010">
    <property type="protein sequence ID" value="CAD8140037.1"/>
    <property type="molecule type" value="Genomic_DNA"/>
</dbReference>
<comment type="caution">
    <text evidence="2">The sequence shown here is derived from an EMBL/GenBank/DDBJ whole genome shotgun (WGS) entry which is preliminary data.</text>
</comment>
<dbReference type="OMA" id="GNKCDYI"/>
<sequence>MNKLSGAKTYQNNQGQKSHKTLQQRLPEKVRLESHGLVVAKLKDKKRKKEDLRKYLNGNKCDYV</sequence>
<accession>A0A8S1SKZ4</accession>
<dbReference type="Proteomes" id="UP000683925">
    <property type="component" value="Unassembled WGS sequence"/>
</dbReference>
<proteinExistence type="predicted"/>
<evidence type="ECO:0000313" key="2">
    <source>
        <dbReference type="EMBL" id="CAD8140037.1"/>
    </source>
</evidence>
<gene>
    <name evidence="2" type="ORF">POCTA_138.1.T0110197</name>
</gene>
<dbReference type="OrthoDB" id="308857at2759"/>
<name>A0A8S1SKZ4_PAROT</name>
<dbReference type="AlphaFoldDB" id="A0A8S1SKZ4"/>
<evidence type="ECO:0000313" key="3">
    <source>
        <dbReference type="Proteomes" id="UP000683925"/>
    </source>
</evidence>
<evidence type="ECO:0000256" key="1">
    <source>
        <dbReference type="SAM" id="MobiDB-lite"/>
    </source>
</evidence>